<name>A0A8S5TRW9_9CAUD</name>
<feature type="region of interest" description="Disordered" evidence="1">
    <location>
        <begin position="370"/>
        <end position="391"/>
    </location>
</feature>
<evidence type="ECO:0000256" key="1">
    <source>
        <dbReference type="SAM" id="MobiDB-lite"/>
    </source>
</evidence>
<protein>
    <submittedName>
        <fullName evidence="2">Structural protein</fullName>
    </submittedName>
</protein>
<dbReference type="EMBL" id="BK015914">
    <property type="protein sequence ID" value="DAF84958.1"/>
    <property type="molecule type" value="Genomic_DNA"/>
</dbReference>
<reference evidence="2" key="1">
    <citation type="journal article" date="2021" name="Proc. Natl. Acad. Sci. U.S.A.">
        <title>A Catalog of Tens of Thousands of Viruses from Human Metagenomes Reveals Hidden Associations with Chronic Diseases.</title>
        <authorList>
            <person name="Tisza M.J."/>
            <person name="Buck C.B."/>
        </authorList>
    </citation>
    <scope>NUCLEOTIDE SEQUENCE</scope>
    <source>
        <strain evidence="2">CtEw721</strain>
    </source>
</reference>
<feature type="compositionally biased region" description="Basic and acidic residues" evidence="1">
    <location>
        <begin position="376"/>
        <end position="391"/>
    </location>
</feature>
<accession>A0A8S5TRW9</accession>
<proteinExistence type="predicted"/>
<evidence type="ECO:0000313" key="2">
    <source>
        <dbReference type="EMBL" id="DAF84958.1"/>
    </source>
</evidence>
<organism evidence="2">
    <name type="scientific">Siphoviridae sp. ctEw721</name>
    <dbReference type="NCBI Taxonomy" id="2825400"/>
    <lineage>
        <taxon>Viruses</taxon>
        <taxon>Duplodnaviria</taxon>
        <taxon>Heunggongvirae</taxon>
        <taxon>Uroviricota</taxon>
        <taxon>Caudoviricetes</taxon>
    </lineage>
</organism>
<sequence length="391" mass="41581">MANYILGDVLTAEAFLNKNGQLIHYFDGYTTTDGSINISVTAEEIRGGSGNRLLGKIFHDTNFGVQITNAMWSMQYLAAQIGEEVKAGSTNVLRNVKAKVQGGALTDVNLEAGFETIAPLFNREDAMCEDQLSNKIVWVKDCNGDVFTAKVTDNAMDGTAHAYTYDFVDKTKLPADGDVCVTYPASATAAEQVVVNAAFAPKEFSLRLTGKLFAGDSCKKSNSKYAGELIIEIPRFQLDGTVDYTFNPTSAVSVALNGAALAYGCTCGGEAEYATISTVLNKESTGTVSYYAKYNKIVVSGGTYKVGEPIIIYMAGDRVMPAEYHGSFKAYLKSDATDKASILGPDGLVKAGTTGAVIVEATADGFYSNPSASASERVHPTVEIDEEKAGA</sequence>